<accession>A0A3D8T868</accession>
<evidence type="ECO:0000256" key="3">
    <source>
        <dbReference type="ARBA" id="ARBA00023128"/>
    </source>
</evidence>
<dbReference type="EMBL" id="PDLN01000001">
    <property type="protein sequence ID" value="RDW94759.1"/>
    <property type="molecule type" value="Genomic_DNA"/>
</dbReference>
<dbReference type="InterPro" id="IPR011990">
    <property type="entry name" value="TPR-like_helical_dom_sf"/>
</dbReference>
<reference evidence="4 5" key="1">
    <citation type="journal article" date="2018" name="IMA Fungus">
        <title>IMA Genome-F 9: Draft genome sequence of Annulohypoxylon stygium, Aspergillus mulundensis, Berkeleyomyces basicola (syn. Thielaviopsis basicola), Ceratocystis smalleyi, two Cercospora beticola strains, Coleophoma cylindrospora, Fusarium fracticaudum, Phialophora cf. hyalina, and Morchella septimelata.</title>
        <authorList>
            <person name="Wingfield B.D."/>
            <person name="Bills G.F."/>
            <person name="Dong Y."/>
            <person name="Huang W."/>
            <person name="Nel W.J."/>
            <person name="Swalarsk-Parry B.S."/>
            <person name="Vaghefi N."/>
            <person name="Wilken P.M."/>
            <person name="An Z."/>
            <person name="de Beer Z.W."/>
            <person name="De Vos L."/>
            <person name="Chen L."/>
            <person name="Duong T.A."/>
            <person name="Gao Y."/>
            <person name="Hammerbacher A."/>
            <person name="Kikkert J.R."/>
            <person name="Li Y."/>
            <person name="Li H."/>
            <person name="Li K."/>
            <person name="Li Q."/>
            <person name="Liu X."/>
            <person name="Ma X."/>
            <person name="Naidoo K."/>
            <person name="Pethybridge S.J."/>
            <person name="Sun J."/>
            <person name="Steenkamp E.T."/>
            <person name="van der Nest M.A."/>
            <person name="van Wyk S."/>
            <person name="Wingfield M.J."/>
            <person name="Xiong C."/>
            <person name="Yue Q."/>
            <person name="Zhang X."/>
        </authorList>
    </citation>
    <scope>NUCLEOTIDE SEQUENCE [LARGE SCALE GENOMIC DNA]</scope>
    <source>
        <strain evidence="4 5">BP5796</strain>
    </source>
</reference>
<gene>
    <name evidence="4" type="ORF">BP5796_00522</name>
</gene>
<evidence type="ECO:0000313" key="5">
    <source>
        <dbReference type="Proteomes" id="UP000256328"/>
    </source>
</evidence>
<comment type="subcellular location">
    <subcellularLocation>
        <location evidence="1">Mitochondrion</location>
    </subcellularLocation>
</comment>
<dbReference type="Proteomes" id="UP000256328">
    <property type="component" value="Unassembled WGS sequence"/>
</dbReference>
<evidence type="ECO:0000256" key="2">
    <source>
        <dbReference type="ARBA" id="ARBA00022946"/>
    </source>
</evidence>
<keyword evidence="3" id="KW-0496">Mitochondrion</keyword>
<dbReference type="Pfam" id="PF12921">
    <property type="entry name" value="ATP13"/>
    <property type="match status" value="1"/>
</dbReference>
<evidence type="ECO:0000256" key="1">
    <source>
        <dbReference type="ARBA" id="ARBA00004173"/>
    </source>
</evidence>
<name>A0A3D8T868_9HELO</name>
<dbReference type="AlphaFoldDB" id="A0A3D8T868"/>
<sequence length="716" mass="82525">MNALLLRLEAFESRMVPRSSPLGTSGRVIAIQLRRCFQLGRPSRTTELHRDLIDETAANEKQYHHTKHDPQSNSAVTTSRLAEDFANELRRVEYTGWRDFRKTRKVWRAWPMNPPPRIPATALGDALSVDFPKSTADVEQNTAQLYRAMRMQDPHAVLHALIRLVGLDLGSVLNSKALSSISATTFSEILFFLHPKHFVGRHSQLHYEISRQTSQLLGLPPTTYYQFHAVFLYHLRGIFAARNETHSQSISDFKYMLKCARATGDTAMAEIAWKLMNIKKILPDMDCFNHYLATKCLSDRLKPNQRLHLRVIPFNSRMRAWSHPPHSFSGHRIEDSGIKLEATHIFRRMAKAGVECNEETFCLLITALAREGDLPGIGTILKSVWGIDVDAINTSSGKGPRGIKKYTPDSPFYPSSRLLFTISHIYGINNAIPTALQLVDLVSRQYSIVIPRKIWWELLQWTYVLSAKPRDRKRSNPDLKTQTGQLPLAAVKNLWTTMISEPYEIKPSMAMYDLVIRSLILSQNYTEAKALMESGREVHKQGVREFGSARLRLADSMQSGHLAEISSSTRDLQFFRLRMKRNRLYVRGWVRLLLKSMQSNLRHNANFAHRDLPELLRKWESFAPHRLQIQLLGLQARFKTSAQRRNRVRQQQYAVRDIINPRTRDAIPLLNGYMPRRQRKAFKSRWEAQQIRRSKGRHLRMLAQEEAATEQISLID</sequence>
<keyword evidence="5" id="KW-1185">Reference proteome</keyword>
<organism evidence="4 5">
    <name type="scientific">Coleophoma crateriformis</name>
    <dbReference type="NCBI Taxonomy" id="565419"/>
    <lineage>
        <taxon>Eukaryota</taxon>
        <taxon>Fungi</taxon>
        <taxon>Dikarya</taxon>
        <taxon>Ascomycota</taxon>
        <taxon>Pezizomycotina</taxon>
        <taxon>Leotiomycetes</taxon>
        <taxon>Helotiales</taxon>
        <taxon>Dermateaceae</taxon>
        <taxon>Coleophoma</taxon>
    </lineage>
</organism>
<proteinExistence type="predicted"/>
<dbReference type="InterPro" id="IPR024319">
    <property type="entry name" value="ATPase_expression_mit"/>
</dbReference>
<comment type="caution">
    <text evidence="4">The sequence shown here is derived from an EMBL/GenBank/DDBJ whole genome shotgun (WGS) entry which is preliminary data.</text>
</comment>
<dbReference type="Gene3D" id="1.25.40.10">
    <property type="entry name" value="Tetratricopeptide repeat domain"/>
    <property type="match status" value="1"/>
</dbReference>
<protein>
    <submittedName>
        <fullName evidence="4">Uncharacterized protein</fullName>
    </submittedName>
</protein>
<dbReference type="OrthoDB" id="185373at2759"/>
<dbReference type="GO" id="GO:0005739">
    <property type="term" value="C:mitochondrion"/>
    <property type="evidence" value="ECO:0007669"/>
    <property type="project" value="UniProtKB-SubCell"/>
</dbReference>
<keyword evidence="2" id="KW-0809">Transit peptide</keyword>
<evidence type="ECO:0000313" key="4">
    <source>
        <dbReference type="EMBL" id="RDW94759.1"/>
    </source>
</evidence>